<protein>
    <submittedName>
        <fullName evidence="2">Uncharacterized protein</fullName>
    </submittedName>
</protein>
<dbReference type="Proteomes" id="UP000634476">
    <property type="component" value="Unassembled WGS sequence"/>
</dbReference>
<feature type="region of interest" description="Disordered" evidence="1">
    <location>
        <begin position="37"/>
        <end position="65"/>
    </location>
</feature>
<name>A0A8J3SUV0_9ACTN</name>
<organism evidence="2 3">
    <name type="scientific">Planobispora takensis</name>
    <dbReference type="NCBI Taxonomy" id="1367882"/>
    <lineage>
        <taxon>Bacteria</taxon>
        <taxon>Bacillati</taxon>
        <taxon>Actinomycetota</taxon>
        <taxon>Actinomycetes</taxon>
        <taxon>Streptosporangiales</taxon>
        <taxon>Streptosporangiaceae</taxon>
        <taxon>Planobispora</taxon>
    </lineage>
</organism>
<dbReference type="EMBL" id="BOOK01000008">
    <property type="protein sequence ID" value="GIH99441.1"/>
    <property type="molecule type" value="Genomic_DNA"/>
</dbReference>
<dbReference type="RefSeq" id="WP_203873897.1">
    <property type="nucleotide sequence ID" value="NZ_BOOK01000008.1"/>
</dbReference>
<evidence type="ECO:0000313" key="3">
    <source>
        <dbReference type="Proteomes" id="UP000634476"/>
    </source>
</evidence>
<reference evidence="2" key="1">
    <citation type="submission" date="2021-01" db="EMBL/GenBank/DDBJ databases">
        <title>Whole genome shotgun sequence of Planobispora takensis NBRC 109077.</title>
        <authorList>
            <person name="Komaki H."/>
            <person name="Tamura T."/>
        </authorList>
    </citation>
    <scope>NUCLEOTIDE SEQUENCE</scope>
    <source>
        <strain evidence="2">NBRC 109077</strain>
    </source>
</reference>
<keyword evidence="3" id="KW-1185">Reference proteome</keyword>
<dbReference type="AlphaFoldDB" id="A0A8J3SUV0"/>
<proteinExistence type="predicted"/>
<gene>
    <name evidence="2" type="ORF">Pta02_14500</name>
</gene>
<evidence type="ECO:0000256" key="1">
    <source>
        <dbReference type="SAM" id="MobiDB-lite"/>
    </source>
</evidence>
<comment type="caution">
    <text evidence="2">The sequence shown here is derived from an EMBL/GenBank/DDBJ whole genome shotgun (WGS) entry which is preliminary data.</text>
</comment>
<evidence type="ECO:0000313" key="2">
    <source>
        <dbReference type="EMBL" id="GIH99441.1"/>
    </source>
</evidence>
<sequence length="65" mass="7190">MSEIADRSDRLTGDFLAREAVVRIHERLRPHYAALQATEASGPRTAPPPGADPQTAFPYFTGRRP</sequence>
<accession>A0A8J3SUV0</accession>